<evidence type="ECO:0000313" key="2">
    <source>
        <dbReference type="EMBL" id="KYF93835.1"/>
    </source>
</evidence>
<accession>A0A150SN16</accession>
<gene>
    <name evidence="2" type="ORF">BE17_43725</name>
</gene>
<reference evidence="2 3" key="1">
    <citation type="submission" date="2014-02" db="EMBL/GenBank/DDBJ databases">
        <title>The small core and large imbalanced accessory genome model reveals a collaborative survival strategy of Sorangium cellulosum strains in nature.</title>
        <authorList>
            <person name="Han K."/>
            <person name="Peng R."/>
            <person name="Blom J."/>
            <person name="Li Y.-Z."/>
        </authorList>
    </citation>
    <scope>NUCLEOTIDE SEQUENCE [LARGE SCALE GENOMIC DNA]</scope>
    <source>
        <strain evidence="2 3">So0011-07</strain>
    </source>
</reference>
<dbReference type="Proteomes" id="UP000075635">
    <property type="component" value="Unassembled WGS sequence"/>
</dbReference>
<feature type="non-terminal residue" evidence="2">
    <location>
        <position position="1"/>
    </location>
</feature>
<evidence type="ECO:0000313" key="3">
    <source>
        <dbReference type="Proteomes" id="UP000075635"/>
    </source>
</evidence>
<dbReference type="AlphaFoldDB" id="A0A150SN16"/>
<dbReference type="EMBL" id="JEMB01000786">
    <property type="protein sequence ID" value="KYF93835.1"/>
    <property type="molecule type" value="Genomic_DNA"/>
</dbReference>
<organism evidence="2 3">
    <name type="scientific">Sorangium cellulosum</name>
    <name type="common">Polyangium cellulosum</name>
    <dbReference type="NCBI Taxonomy" id="56"/>
    <lineage>
        <taxon>Bacteria</taxon>
        <taxon>Pseudomonadati</taxon>
        <taxon>Myxococcota</taxon>
        <taxon>Polyangia</taxon>
        <taxon>Polyangiales</taxon>
        <taxon>Polyangiaceae</taxon>
        <taxon>Sorangium</taxon>
    </lineage>
</organism>
<feature type="region of interest" description="Disordered" evidence="1">
    <location>
        <begin position="1"/>
        <end position="25"/>
    </location>
</feature>
<evidence type="ECO:0000256" key="1">
    <source>
        <dbReference type="SAM" id="MobiDB-lite"/>
    </source>
</evidence>
<proteinExistence type="predicted"/>
<name>A0A150SN16_SORCE</name>
<sequence length="294" mass="31005">APAAATSVQIAPAPRSPEPEAAGDDASGAVVLVWGSTGDEPPRTWHVAAGGAVVREEPGIVVATRRGEWRWEAREKQVETTACELWDGETRGPGEGTAIDAELVLRGDGARQAVITSPDQDEGNVFQHSAAVIGSVGPYLFIEERTYMDLCGAHGSEAAAFTVWDAERGAVVDLLAAVPGVPALQRAGEALLDELEDDPEAARQSQDAPELVKLAPTYDARGALRLTAQLSRFACYACSDGAWTSYSRSAVVPVVRSPARLAAWASPPPGVQEFLARTPGVTLRGWSRAGQQDE</sequence>
<comment type="caution">
    <text evidence="2">The sequence shown here is derived from an EMBL/GenBank/DDBJ whole genome shotgun (WGS) entry which is preliminary data.</text>
</comment>
<protein>
    <submittedName>
        <fullName evidence="2">Uncharacterized protein</fullName>
    </submittedName>
</protein>